<keyword evidence="6 8" id="KW-0067">ATP-binding</keyword>
<evidence type="ECO:0000259" key="9">
    <source>
        <dbReference type="Pfam" id="PF00294"/>
    </source>
</evidence>
<dbReference type="NCBIfam" id="NF010033">
    <property type="entry name" value="PRK13508.1"/>
    <property type="match status" value="1"/>
</dbReference>
<evidence type="ECO:0000313" key="10">
    <source>
        <dbReference type="EMBL" id="MCG6225095.1"/>
    </source>
</evidence>
<dbReference type="PROSITE" id="PS00584">
    <property type="entry name" value="PFKB_KINASES_2"/>
    <property type="match status" value="1"/>
</dbReference>
<reference evidence="10 15" key="3">
    <citation type="submission" date="2020-03" db="EMBL/GenBank/DDBJ databases">
        <title>Comparative genetics of Staphylococcus warneri persistents from caprine mastitis.</title>
        <authorList>
            <person name="Franca C.A."/>
            <person name="Rosa D.S."/>
            <person name="Silva A."/>
            <person name="Rodrigues D.L.N."/>
            <person name="Santos R.G."/>
            <person name="Castillo R.E.H."/>
            <person name="Moreira M.A.S."/>
            <person name="Lima M.C."/>
            <person name="Gouveia G.V."/>
            <person name="Gouveia J.J.S."/>
            <person name="Souza R.F.S."/>
            <person name="Bertram B."/>
            <person name="Azevedo V."/>
            <person name="Costa M."/>
        </authorList>
    </citation>
    <scope>NUCLEOTIDE SEQUENCE [LARGE SCALE GENOMIC DNA]</scope>
    <source>
        <strain evidence="10 15">Cap 9.2</strain>
    </source>
</reference>
<keyword evidence="5 12" id="KW-0418">Kinase</keyword>
<dbReference type="RefSeq" id="WP_002466488.1">
    <property type="nucleotide sequence ID" value="NZ_CABMFV010000002.1"/>
</dbReference>
<dbReference type="EMBL" id="QXWP01000003">
    <property type="protein sequence ID" value="NBH30576.1"/>
    <property type="molecule type" value="Genomic_DNA"/>
</dbReference>
<comment type="pathway">
    <text evidence="8">Carbohydrate metabolism; D-tagatose 6-phosphate degradation; D-glyceraldehyde 3-phosphate and glycerone phosphate from D-tagatose 6-phosphate: step 1/2.</text>
</comment>
<dbReference type="Gene3D" id="3.40.1190.20">
    <property type="match status" value="1"/>
</dbReference>
<dbReference type="Proteomes" id="UP000261016">
    <property type="component" value="Unassembled WGS sequence"/>
</dbReference>
<dbReference type="InterPro" id="IPR011611">
    <property type="entry name" value="PfkB_dom"/>
</dbReference>
<dbReference type="Pfam" id="PF00294">
    <property type="entry name" value="PfkB"/>
    <property type="match status" value="1"/>
</dbReference>
<dbReference type="UniPathway" id="UPA00704">
    <property type="reaction ID" value="UER00715"/>
</dbReference>
<keyword evidence="3 8" id="KW-0423">Lactose metabolism</keyword>
<organism evidence="12 13">
    <name type="scientific">Staphylococcus warneri</name>
    <dbReference type="NCBI Taxonomy" id="1292"/>
    <lineage>
        <taxon>Bacteria</taxon>
        <taxon>Bacillati</taxon>
        <taxon>Bacillota</taxon>
        <taxon>Bacilli</taxon>
        <taxon>Bacillales</taxon>
        <taxon>Staphylococcaceae</taxon>
        <taxon>Staphylococcus</taxon>
    </lineage>
</organism>
<dbReference type="GO" id="GO:0044281">
    <property type="term" value="P:small molecule metabolic process"/>
    <property type="evidence" value="ECO:0007669"/>
    <property type="project" value="UniProtKB-ARBA"/>
</dbReference>
<evidence type="ECO:0000256" key="4">
    <source>
        <dbReference type="ARBA" id="ARBA00022741"/>
    </source>
</evidence>
<dbReference type="PIRSF" id="PIRSF000535">
    <property type="entry name" value="1PFK/6PFK/LacC"/>
    <property type="match status" value="1"/>
</dbReference>
<sequence length="310" mass="34142">MILTLTLNPSVDISYAIEAFHLDTVNRVSNIDKTAGGKGLNVTRVLNQLSEPVTASGLIGGPLGDFIENQLDDSQIKHSFFKINDATRNCIAVLHQGKQTEILEQGPTISEEESSDFLNHVDTLIKKMDVVAISGSLPKGLNLDYYSKIIEKCHEHQLPVILDSSGDTLMTSIHSPFKPTVIKPNIDELYQLLNQPVDESIEGLKKALNNPIFNDIEWVIVSLGAKGMFAKHHNQYYKVNIPSIEVLNPVGSGDSTVAGIAAALLNHESDEQLLKKANTLGMLNAQESRTGYVNLNNYDDLYHQIELLEV</sequence>
<evidence type="ECO:0000313" key="12">
    <source>
        <dbReference type="EMBL" id="RGM31147.1"/>
    </source>
</evidence>
<protein>
    <recommendedName>
        <fullName evidence="7 8">Tagatose-6-phosphate kinase</fullName>
        <ecNumber evidence="7 8">2.7.1.144</ecNumber>
    </recommendedName>
</protein>
<dbReference type="InterPro" id="IPR029056">
    <property type="entry name" value="Ribokinase-like"/>
</dbReference>
<evidence type="ECO:0000256" key="8">
    <source>
        <dbReference type="PIRNR" id="PIRNR000535"/>
    </source>
</evidence>
<dbReference type="AlphaFoldDB" id="A0A364URF7"/>
<dbReference type="NCBIfam" id="TIGR01231">
    <property type="entry name" value="lacC"/>
    <property type="match status" value="1"/>
</dbReference>
<evidence type="ECO:0000313" key="15">
    <source>
        <dbReference type="Proteomes" id="UP000814367"/>
    </source>
</evidence>
<feature type="domain" description="Carbohydrate kinase PfkB" evidence="9">
    <location>
        <begin position="7"/>
        <end position="292"/>
    </location>
</feature>
<dbReference type="EC" id="2.7.1.144" evidence="7 8"/>
<proteinExistence type="inferred from homology"/>
<dbReference type="GO" id="GO:2001059">
    <property type="term" value="P:D-tagatose 6-phosphate catabolic process"/>
    <property type="evidence" value="ECO:0007669"/>
    <property type="project" value="UniProtKB-UniPathway"/>
</dbReference>
<evidence type="ECO:0000256" key="5">
    <source>
        <dbReference type="ARBA" id="ARBA00022777"/>
    </source>
</evidence>
<gene>
    <name evidence="12" type="primary">lacC</name>
    <name evidence="11" type="ORF">D3Z30_06240</name>
    <name evidence="12" type="ORF">DXC19_06245</name>
    <name evidence="10" type="ORF">G8J23_03540</name>
</gene>
<comment type="catalytic activity">
    <reaction evidence="8">
        <text>D-tagatofuranose 6-phosphate + ATP = D-tagatofuranose 1,6-bisphosphate + ADP + H(+)</text>
        <dbReference type="Rhea" id="RHEA:12420"/>
        <dbReference type="ChEBI" id="CHEBI:15378"/>
        <dbReference type="ChEBI" id="CHEBI:30616"/>
        <dbReference type="ChEBI" id="CHEBI:58694"/>
        <dbReference type="ChEBI" id="CHEBI:58695"/>
        <dbReference type="ChEBI" id="CHEBI:456216"/>
        <dbReference type="EC" id="2.7.1.144"/>
    </reaction>
</comment>
<dbReference type="GO" id="GO:0008443">
    <property type="term" value="F:phosphofructokinase activity"/>
    <property type="evidence" value="ECO:0007669"/>
    <property type="project" value="UniProtKB-ARBA"/>
</dbReference>
<evidence type="ECO:0000256" key="6">
    <source>
        <dbReference type="ARBA" id="ARBA00022840"/>
    </source>
</evidence>
<dbReference type="PANTHER" id="PTHR46566:SF5">
    <property type="entry name" value="1-PHOSPHOFRUCTOKINASE"/>
    <property type="match status" value="1"/>
</dbReference>
<dbReference type="Proteomes" id="UP000481807">
    <property type="component" value="Unassembled WGS sequence"/>
</dbReference>
<keyword evidence="2 8" id="KW-0808">Transferase</keyword>
<dbReference type="GeneID" id="58059481"/>
<comment type="caution">
    <text evidence="12">The sequence shown here is derived from an EMBL/GenBank/DDBJ whole genome shotgun (WGS) entry which is preliminary data.</text>
</comment>
<keyword evidence="15" id="KW-1185">Reference proteome</keyword>
<comment type="similarity">
    <text evidence="1">Belongs to the carbohydrate kinase pfkB family.</text>
</comment>
<dbReference type="GO" id="GO:0019512">
    <property type="term" value="P:lactose catabolic process via tagatose-6-phosphate"/>
    <property type="evidence" value="ECO:0007669"/>
    <property type="project" value="InterPro"/>
</dbReference>
<comment type="similarity">
    <text evidence="8">Belongs to the carbohydrate kinase PfkB family. LacC subfamily.</text>
</comment>
<evidence type="ECO:0000256" key="7">
    <source>
        <dbReference type="NCBIfam" id="TIGR01231"/>
    </source>
</evidence>
<dbReference type="InterPro" id="IPR002173">
    <property type="entry name" value="Carboh/pur_kinase_PfkB_CS"/>
</dbReference>
<dbReference type="InterPro" id="IPR005926">
    <property type="entry name" value="LacC"/>
</dbReference>
<evidence type="ECO:0000256" key="2">
    <source>
        <dbReference type="ARBA" id="ARBA00022679"/>
    </source>
</evidence>
<dbReference type="NCBIfam" id="TIGR03168">
    <property type="entry name" value="1-PFK"/>
    <property type="match status" value="1"/>
</dbReference>
<dbReference type="FunFam" id="3.40.1190.20:FF:000001">
    <property type="entry name" value="Phosphofructokinase"/>
    <property type="match status" value="1"/>
</dbReference>
<dbReference type="InterPro" id="IPR017583">
    <property type="entry name" value="Tagatose/fructose_Pkinase"/>
</dbReference>
<reference evidence="12 13" key="1">
    <citation type="submission" date="2018-08" db="EMBL/GenBank/DDBJ databases">
        <title>A genome reference for cultivated species of the human gut microbiota.</title>
        <authorList>
            <person name="Zou Y."/>
            <person name="Xue W."/>
            <person name="Luo G."/>
        </authorList>
    </citation>
    <scope>NUCLEOTIDE SEQUENCE [LARGE SCALE GENOMIC DNA]</scope>
    <source>
        <strain evidence="12 13">OM08-17AT</strain>
    </source>
</reference>
<dbReference type="Proteomes" id="UP000814367">
    <property type="component" value="Unassembled WGS sequence"/>
</dbReference>
<dbReference type="EMBL" id="QSTD01000002">
    <property type="protein sequence ID" value="RGM31147.1"/>
    <property type="molecule type" value="Genomic_DNA"/>
</dbReference>
<name>A0A364URF7_STAWA</name>
<keyword evidence="4 8" id="KW-0547">Nucleotide-binding</keyword>
<dbReference type="CDD" id="cd01164">
    <property type="entry name" value="FruK_PfkB_like"/>
    <property type="match status" value="1"/>
</dbReference>
<dbReference type="GO" id="GO:0005524">
    <property type="term" value="F:ATP binding"/>
    <property type="evidence" value="ECO:0007669"/>
    <property type="project" value="UniProtKB-KW"/>
</dbReference>
<reference evidence="11 14" key="2">
    <citation type="submission" date="2018-08" db="EMBL/GenBank/DDBJ databases">
        <title>Murine metabolic-syndrome-specific gut microbial biobank.</title>
        <authorList>
            <person name="Liu C."/>
        </authorList>
    </citation>
    <scope>NUCLEOTIDE SEQUENCE [LARGE SCALE GENOMIC DNA]</scope>
    <source>
        <strain evidence="11 14">1XD21-27</strain>
    </source>
</reference>
<dbReference type="SUPFAM" id="SSF53613">
    <property type="entry name" value="Ribokinase-like"/>
    <property type="match status" value="1"/>
</dbReference>
<evidence type="ECO:0000313" key="11">
    <source>
        <dbReference type="EMBL" id="NBH30576.1"/>
    </source>
</evidence>
<dbReference type="GO" id="GO:0005829">
    <property type="term" value="C:cytosol"/>
    <property type="evidence" value="ECO:0007669"/>
    <property type="project" value="TreeGrafter"/>
</dbReference>
<dbReference type="PROSITE" id="PS00583">
    <property type="entry name" value="PFKB_KINASES_1"/>
    <property type="match status" value="1"/>
</dbReference>
<evidence type="ECO:0000256" key="3">
    <source>
        <dbReference type="ARBA" id="ARBA00022736"/>
    </source>
</evidence>
<accession>A0A364URF7</accession>
<dbReference type="GO" id="GO:0009024">
    <property type="term" value="F:tagatose-6-phosphate kinase activity"/>
    <property type="evidence" value="ECO:0007669"/>
    <property type="project" value="UniProtKB-UniRule"/>
</dbReference>
<dbReference type="PANTHER" id="PTHR46566">
    <property type="entry name" value="1-PHOSPHOFRUCTOKINASE-RELATED"/>
    <property type="match status" value="1"/>
</dbReference>
<evidence type="ECO:0000256" key="1">
    <source>
        <dbReference type="ARBA" id="ARBA00005380"/>
    </source>
</evidence>
<dbReference type="EMBL" id="JAANHJ010000001">
    <property type="protein sequence ID" value="MCG6225095.1"/>
    <property type="molecule type" value="Genomic_DNA"/>
</dbReference>
<evidence type="ECO:0000313" key="14">
    <source>
        <dbReference type="Proteomes" id="UP000481807"/>
    </source>
</evidence>
<evidence type="ECO:0000313" key="13">
    <source>
        <dbReference type="Proteomes" id="UP000261016"/>
    </source>
</evidence>